<proteinExistence type="inferred from homology"/>
<dbReference type="NCBIfam" id="TIGR00030">
    <property type="entry name" value="S21p"/>
    <property type="match status" value="1"/>
</dbReference>
<keyword evidence="4" id="KW-1185">Reference proteome</keyword>
<evidence type="ECO:0000313" key="4">
    <source>
        <dbReference type="Proteomes" id="UP000079169"/>
    </source>
</evidence>
<gene>
    <name evidence="5" type="primary">LOC103506745</name>
</gene>
<evidence type="ECO:0000256" key="3">
    <source>
        <dbReference type="ARBA" id="ARBA00023274"/>
    </source>
</evidence>
<evidence type="ECO:0000256" key="2">
    <source>
        <dbReference type="ARBA" id="ARBA00022980"/>
    </source>
</evidence>
<comment type="similarity">
    <text evidence="1">Belongs to the bacterial ribosomal protein bS21 family.</text>
</comment>
<keyword evidence="3" id="KW-0687">Ribonucleoprotein</keyword>
<dbReference type="GeneID" id="103506745"/>
<dbReference type="GO" id="GO:0006412">
    <property type="term" value="P:translation"/>
    <property type="evidence" value="ECO:0007669"/>
    <property type="project" value="InterPro"/>
</dbReference>
<dbReference type="Pfam" id="PF01165">
    <property type="entry name" value="Ribosomal_S21"/>
    <property type="match status" value="1"/>
</dbReference>
<keyword evidence="2 5" id="KW-0689">Ribosomal protein</keyword>
<reference evidence="5" key="1">
    <citation type="submission" date="2025-08" db="UniProtKB">
        <authorList>
            <consortium name="RefSeq"/>
        </authorList>
    </citation>
    <scope>IDENTIFICATION</scope>
</reference>
<dbReference type="CTD" id="54460"/>
<dbReference type="Proteomes" id="UP000079169">
    <property type="component" value="Unplaced"/>
</dbReference>
<dbReference type="PaxDb" id="121845-A0A1S3CWR1"/>
<organism evidence="4 5">
    <name type="scientific">Diaphorina citri</name>
    <name type="common">Asian citrus psyllid</name>
    <dbReference type="NCBI Taxonomy" id="121845"/>
    <lineage>
        <taxon>Eukaryota</taxon>
        <taxon>Metazoa</taxon>
        <taxon>Ecdysozoa</taxon>
        <taxon>Arthropoda</taxon>
        <taxon>Hexapoda</taxon>
        <taxon>Insecta</taxon>
        <taxon>Pterygota</taxon>
        <taxon>Neoptera</taxon>
        <taxon>Paraneoptera</taxon>
        <taxon>Hemiptera</taxon>
        <taxon>Sternorrhyncha</taxon>
        <taxon>Psylloidea</taxon>
        <taxon>Psyllidae</taxon>
        <taxon>Diaphorininae</taxon>
        <taxon>Diaphorina</taxon>
    </lineage>
</organism>
<evidence type="ECO:0000313" key="5">
    <source>
        <dbReference type="RefSeq" id="XP_008469367.1"/>
    </source>
</evidence>
<dbReference type="GO" id="GO:1990904">
    <property type="term" value="C:ribonucleoprotein complex"/>
    <property type="evidence" value="ECO:0007669"/>
    <property type="project" value="UniProtKB-KW"/>
</dbReference>
<dbReference type="OMA" id="MRHAQFL"/>
<dbReference type="OrthoDB" id="2501249at2759"/>
<dbReference type="InterPro" id="IPR001911">
    <property type="entry name" value="Ribosomal_bS21"/>
</dbReference>
<name>A0A1S3CWR1_DIACI</name>
<sequence length="87" mass="10381">MQHAKFIARTVLVKDGNVDAAAKVVNKLLSADGIFDTFRRTRFYEKPYQMRRRINYQKCKAVYDEDMSRKIQFILRKNRKDPFPGCY</sequence>
<protein>
    <submittedName>
        <fullName evidence="5">28S ribosomal protein S21, mitochondrial</fullName>
    </submittedName>
</protein>
<dbReference type="GO" id="GO:0003735">
    <property type="term" value="F:structural constituent of ribosome"/>
    <property type="evidence" value="ECO:0007669"/>
    <property type="project" value="InterPro"/>
</dbReference>
<dbReference type="AlphaFoldDB" id="A0A1S3CWR1"/>
<dbReference type="PANTHER" id="PTHR21109">
    <property type="entry name" value="MITOCHONDRIAL 28S RIBOSOMAL PROTEIN S21"/>
    <property type="match status" value="1"/>
</dbReference>
<dbReference type="PANTHER" id="PTHR21109:SF0">
    <property type="entry name" value="SMALL RIBOSOMAL SUBUNIT PROTEIN BS21M"/>
    <property type="match status" value="1"/>
</dbReference>
<dbReference type="RefSeq" id="XP_008469367.1">
    <property type="nucleotide sequence ID" value="XM_008471145.3"/>
</dbReference>
<dbReference type="GO" id="GO:0005840">
    <property type="term" value="C:ribosome"/>
    <property type="evidence" value="ECO:0007669"/>
    <property type="project" value="UniProtKB-KW"/>
</dbReference>
<dbReference type="KEGG" id="dci:103506745"/>
<dbReference type="STRING" id="121845.A0A1S3CWR1"/>
<evidence type="ECO:0000256" key="1">
    <source>
        <dbReference type="ARBA" id="ARBA00006640"/>
    </source>
</evidence>
<accession>A0A1S3CWR1</accession>